<dbReference type="InterPro" id="IPR003615">
    <property type="entry name" value="HNH_nuc"/>
</dbReference>
<keyword evidence="3" id="KW-0378">Hydrolase</keyword>
<keyword evidence="3" id="KW-0540">Nuclease</keyword>
<sequence>MARWPYITSKWKKLRLVKLGQNPICEICERRGMTVEANTVDHIKPISQGGAAYPELSGLMALCARCHNEKTAGFDRTHGNSTGRRFKGCDAEGEPIDPSDGWWGGGGSDHESGSSC</sequence>
<organism evidence="3 4">
    <name type="scientific">Pelagimonas varians</name>
    <dbReference type="NCBI Taxonomy" id="696760"/>
    <lineage>
        <taxon>Bacteria</taxon>
        <taxon>Pseudomonadati</taxon>
        <taxon>Pseudomonadota</taxon>
        <taxon>Alphaproteobacteria</taxon>
        <taxon>Rhodobacterales</taxon>
        <taxon>Roseobacteraceae</taxon>
        <taxon>Pelagimonas</taxon>
    </lineage>
</organism>
<evidence type="ECO:0000256" key="1">
    <source>
        <dbReference type="SAM" id="MobiDB-lite"/>
    </source>
</evidence>
<evidence type="ECO:0000259" key="2">
    <source>
        <dbReference type="SMART" id="SM00507"/>
    </source>
</evidence>
<protein>
    <submittedName>
        <fullName evidence="3">HNH endonuclease</fullName>
    </submittedName>
</protein>
<keyword evidence="3" id="KW-0255">Endonuclease</keyword>
<evidence type="ECO:0000313" key="3">
    <source>
        <dbReference type="EMBL" id="SMX37836.1"/>
    </source>
</evidence>
<evidence type="ECO:0000313" key="4">
    <source>
        <dbReference type="Proteomes" id="UP000220836"/>
    </source>
</evidence>
<dbReference type="Pfam" id="PF01844">
    <property type="entry name" value="HNH"/>
    <property type="match status" value="1"/>
</dbReference>
<dbReference type="GO" id="GO:0004519">
    <property type="term" value="F:endonuclease activity"/>
    <property type="evidence" value="ECO:0007669"/>
    <property type="project" value="UniProtKB-KW"/>
</dbReference>
<dbReference type="AlphaFoldDB" id="A0A238K7A5"/>
<dbReference type="SMART" id="SM00507">
    <property type="entry name" value="HNHc"/>
    <property type="match status" value="1"/>
</dbReference>
<name>A0A238K7A5_9RHOB</name>
<gene>
    <name evidence="3" type="ORF">PEV8663_01216</name>
</gene>
<proteinExistence type="predicted"/>
<dbReference type="OrthoDB" id="5292295at2"/>
<dbReference type="Proteomes" id="UP000220836">
    <property type="component" value="Unassembled WGS sequence"/>
</dbReference>
<feature type="domain" description="HNH nuclease" evidence="2">
    <location>
        <begin position="13"/>
        <end position="68"/>
    </location>
</feature>
<dbReference type="EMBL" id="FXYH01000003">
    <property type="protein sequence ID" value="SMX37836.1"/>
    <property type="molecule type" value="Genomic_DNA"/>
</dbReference>
<dbReference type="GO" id="GO:0003676">
    <property type="term" value="F:nucleic acid binding"/>
    <property type="evidence" value="ECO:0007669"/>
    <property type="project" value="InterPro"/>
</dbReference>
<dbReference type="RefSeq" id="WP_097803715.1">
    <property type="nucleotide sequence ID" value="NZ_FXYH01000003.1"/>
</dbReference>
<accession>A0A238K7A5</accession>
<dbReference type="CDD" id="cd00085">
    <property type="entry name" value="HNHc"/>
    <property type="match status" value="1"/>
</dbReference>
<dbReference type="Gene3D" id="1.10.30.50">
    <property type="match status" value="1"/>
</dbReference>
<reference evidence="3 4" key="1">
    <citation type="submission" date="2017-05" db="EMBL/GenBank/DDBJ databases">
        <authorList>
            <person name="Song R."/>
            <person name="Chenine A.L."/>
            <person name="Ruprecht R.M."/>
        </authorList>
    </citation>
    <scope>NUCLEOTIDE SEQUENCE [LARGE SCALE GENOMIC DNA]</scope>
    <source>
        <strain evidence="3 4">CECT 8663</strain>
    </source>
</reference>
<feature type="region of interest" description="Disordered" evidence="1">
    <location>
        <begin position="77"/>
        <end position="116"/>
    </location>
</feature>
<dbReference type="InterPro" id="IPR002711">
    <property type="entry name" value="HNH"/>
</dbReference>
<keyword evidence="4" id="KW-1185">Reference proteome</keyword>
<dbReference type="GO" id="GO:0008270">
    <property type="term" value="F:zinc ion binding"/>
    <property type="evidence" value="ECO:0007669"/>
    <property type="project" value="InterPro"/>
</dbReference>